<dbReference type="PANTHER" id="PTHR44591">
    <property type="entry name" value="STRESS RESPONSE REGULATOR PROTEIN 1"/>
    <property type="match status" value="1"/>
</dbReference>
<dbReference type="Gene3D" id="3.40.50.2300">
    <property type="match status" value="1"/>
</dbReference>
<dbReference type="SMART" id="SM00448">
    <property type="entry name" value="REC"/>
    <property type="match status" value="1"/>
</dbReference>
<dbReference type="EMBL" id="JBDIVE010000009">
    <property type="protein sequence ID" value="MEN3069851.1"/>
    <property type="molecule type" value="Genomic_DNA"/>
</dbReference>
<evidence type="ECO:0000256" key="2">
    <source>
        <dbReference type="PROSITE-ProRule" id="PRU00169"/>
    </source>
</evidence>
<dbReference type="PANTHER" id="PTHR44591:SF3">
    <property type="entry name" value="RESPONSE REGULATORY DOMAIN-CONTAINING PROTEIN"/>
    <property type="match status" value="1"/>
</dbReference>
<organism evidence="4 5">
    <name type="scientific">Uliginosibacterium sediminicola</name>
    <dbReference type="NCBI Taxonomy" id="2024550"/>
    <lineage>
        <taxon>Bacteria</taxon>
        <taxon>Pseudomonadati</taxon>
        <taxon>Pseudomonadota</taxon>
        <taxon>Betaproteobacteria</taxon>
        <taxon>Rhodocyclales</taxon>
        <taxon>Zoogloeaceae</taxon>
        <taxon>Uliginosibacterium</taxon>
    </lineage>
</organism>
<dbReference type="PROSITE" id="PS50110">
    <property type="entry name" value="RESPONSE_REGULATORY"/>
    <property type="match status" value="1"/>
</dbReference>
<evidence type="ECO:0000259" key="3">
    <source>
        <dbReference type="PROSITE" id="PS50110"/>
    </source>
</evidence>
<evidence type="ECO:0000313" key="5">
    <source>
        <dbReference type="Proteomes" id="UP001410394"/>
    </source>
</evidence>
<feature type="domain" description="Response regulatory" evidence="3">
    <location>
        <begin position="12"/>
        <end position="124"/>
    </location>
</feature>
<gene>
    <name evidence="4" type="ORF">ABDB84_15320</name>
</gene>
<dbReference type="SUPFAM" id="SSF52172">
    <property type="entry name" value="CheY-like"/>
    <property type="match status" value="1"/>
</dbReference>
<comment type="caution">
    <text evidence="4">The sequence shown here is derived from an EMBL/GenBank/DDBJ whole genome shotgun (WGS) entry which is preliminary data.</text>
</comment>
<dbReference type="RefSeq" id="WP_345920625.1">
    <property type="nucleotide sequence ID" value="NZ_JBDIVE010000009.1"/>
</dbReference>
<accession>A0ABU9Z201</accession>
<keyword evidence="1 2" id="KW-0597">Phosphoprotein</keyword>
<evidence type="ECO:0000313" key="4">
    <source>
        <dbReference type="EMBL" id="MEN3069851.1"/>
    </source>
</evidence>
<feature type="modified residue" description="4-aspartylphosphate" evidence="2">
    <location>
        <position position="60"/>
    </location>
</feature>
<reference evidence="4 5" key="1">
    <citation type="journal article" date="2018" name="Int. J. Syst. Evol. Microbiol.">
        <title>Uliginosibacterium sediminicola sp. nov., isolated from freshwater sediment.</title>
        <authorList>
            <person name="Hwang W.M."/>
            <person name="Kim S.M."/>
            <person name="Kang K."/>
            <person name="Ahn T.Y."/>
        </authorList>
    </citation>
    <scope>NUCLEOTIDE SEQUENCE [LARGE SCALE GENOMIC DNA]</scope>
    <source>
        <strain evidence="4 5">M1-21</strain>
    </source>
</reference>
<dbReference type="Pfam" id="PF00072">
    <property type="entry name" value="Response_reg"/>
    <property type="match status" value="1"/>
</dbReference>
<proteinExistence type="predicted"/>
<sequence length="384" mass="42821">MTETHTGEHEGLVLVVDDDASTRALHSGILSRHFEVICASTGAEALALCESRRPDLVLLDVRMPQLNGFETCARIREHSEVPIIFATVYDSLEEHLKAYDAGGTDLCVKPVSAQIMIRKVRLGIAKHREREALKAEKASLHFMAMSFLSTMGENGVLLQFARASLSCRSYEALAQNFVEAANGLGVDCCVAIRHDEQETCWSKKGPATALELSVLGHVSKMGRLTQFRNRLAINYDKVSVVVSNLPTEPAELVGRIRDNMMVLAETTEALTESVHVRLESAARAEQMQVALGDVLRTVEELRNKHRLLVADVRMLLQSHSDEVRANYGWLAADRIQEEAMNREVVNSVDRILQVLLRGVAFEEDFARISASLSRHDRNEDFELF</sequence>
<evidence type="ECO:0000256" key="1">
    <source>
        <dbReference type="ARBA" id="ARBA00022553"/>
    </source>
</evidence>
<dbReference type="InterPro" id="IPR011006">
    <property type="entry name" value="CheY-like_superfamily"/>
</dbReference>
<dbReference type="CDD" id="cd17574">
    <property type="entry name" value="REC_OmpR"/>
    <property type="match status" value="1"/>
</dbReference>
<dbReference type="InterPro" id="IPR050595">
    <property type="entry name" value="Bact_response_regulator"/>
</dbReference>
<name>A0ABU9Z201_9RHOO</name>
<keyword evidence="5" id="KW-1185">Reference proteome</keyword>
<dbReference type="Proteomes" id="UP001410394">
    <property type="component" value="Unassembled WGS sequence"/>
</dbReference>
<dbReference type="InterPro" id="IPR001789">
    <property type="entry name" value="Sig_transdc_resp-reg_receiver"/>
</dbReference>
<protein>
    <submittedName>
        <fullName evidence="4">Response regulator</fullName>
    </submittedName>
</protein>